<dbReference type="AlphaFoldDB" id="A0A518G5A4"/>
<keyword evidence="3" id="KW-1185">Reference proteome</keyword>
<dbReference type="Proteomes" id="UP000318017">
    <property type="component" value="Chromosome"/>
</dbReference>
<dbReference type="InterPro" id="IPR002881">
    <property type="entry name" value="DUF58"/>
</dbReference>
<evidence type="ECO:0000313" key="3">
    <source>
        <dbReference type="Proteomes" id="UP000318017"/>
    </source>
</evidence>
<organism evidence="2 3">
    <name type="scientific">Aureliella helgolandensis</name>
    <dbReference type="NCBI Taxonomy" id="2527968"/>
    <lineage>
        <taxon>Bacteria</taxon>
        <taxon>Pseudomonadati</taxon>
        <taxon>Planctomycetota</taxon>
        <taxon>Planctomycetia</taxon>
        <taxon>Pirellulales</taxon>
        <taxon>Pirellulaceae</taxon>
        <taxon>Aureliella</taxon>
    </lineage>
</organism>
<dbReference type="EMBL" id="CP036298">
    <property type="protein sequence ID" value="QDV23777.1"/>
    <property type="molecule type" value="Genomic_DNA"/>
</dbReference>
<dbReference type="KEGG" id="ahel:Q31a_20820"/>
<feature type="domain" description="DUF58" evidence="1">
    <location>
        <begin position="198"/>
        <end position="285"/>
    </location>
</feature>
<sequence>MRTLVGLALLLIVGLLFGASLLVYAAYVMFAVFWISRYLTQRWTQALVATRTVSAQQIDVEQTISVQLRIDNRDSWSVFWVLLEEILPAAALLGPPPALKVEGSPLRLSNVPAHSSRVMSYRIQGLRRGYFPIGPAVAETGDLLGLHRRFRTLAEPFYLLVLPKLIPLDGYDVASRRPVGEVKVSYRLLEDSTMISGIRKYQTGDPLRSIHWRATARTGQLQSKQYQPTSVAGANLVLDMHVESNPDHHEPVRTDLAVTAAASICHTLLQVQQQFGVVSNGRDAVDRLAQRTPLLKSQSQEFESIAAARSSVVMRRKSERLRPVVLPAARGPEHFTQCHQTLARLERTDGLPLEDLLIETQSRLARDATVFVILQEVTETAALALGLLVRQGYSVAAIVNNYENDAFEIALSRLLAQRIAVYHLLNEESIPSICKDLVLRY</sequence>
<evidence type="ECO:0000259" key="1">
    <source>
        <dbReference type="Pfam" id="PF01882"/>
    </source>
</evidence>
<dbReference type="Pfam" id="PF01882">
    <property type="entry name" value="DUF58"/>
    <property type="match status" value="1"/>
</dbReference>
<proteinExistence type="predicted"/>
<name>A0A518G5A4_9BACT</name>
<gene>
    <name evidence="2" type="ORF">Q31a_20820</name>
</gene>
<dbReference type="OrthoDB" id="9789943at2"/>
<dbReference type="PANTHER" id="PTHR34351:SF2">
    <property type="entry name" value="DUF58 DOMAIN-CONTAINING PROTEIN"/>
    <property type="match status" value="1"/>
</dbReference>
<reference evidence="2 3" key="1">
    <citation type="submission" date="2019-02" db="EMBL/GenBank/DDBJ databases">
        <title>Deep-cultivation of Planctomycetes and their phenomic and genomic characterization uncovers novel biology.</title>
        <authorList>
            <person name="Wiegand S."/>
            <person name="Jogler M."/>
            <person name="Boedeker C."/>
            <person name="Pinto D."/>
            <person name="Vollmers J."/>
            <person name="Rivas-Marin E."/>
            <person name="Kohn T."/>
            <person name="Peeters S.H."/>
            <person name="Heuer A."/>
            <person name="Rast P."/>
            <person name="Oberbeckmann S."/>
            <person name="Bunk B."/>
            <person name="Jeske O."/>
            <person name="Meyerdierks A."/>
            <person name="Storesund J.E."/>
            <person name="Kallscheuer N."/>
            <person name="Luecker S."/>
            <person name="Lage O.M."/>
            <person name="Pohl T."/>
            <person name="Merkel B.J."/>
            <person name="Hornburger P."/>
            <person name="Mueller R.-W."/>
            <person name="Bruemmer F."/>
            <person name="Labrenz M."/>
            <person name="Spormann A.M."/>
            <person name="Op den Camp H."/>
            <person name="Overmann J."/>
            <person name="Amann R."/>
            <person name="Jetten M.S.M."/>
            <person name="Mascher T."/>
            <person name="Medema M.H."/>
            <person name="Devos D.P."/>
            <person name="Kaster A.-K."/>
            <person name="Ovreas L."/>
            <person name="Rohde M."/>
            <person name="Galperin M.Y."/>
            <person name="Jogler C."/>
        </authorList>
    </citation>
    <scope>NUCLEOTIDE SEQUENCE [LARGE SCALE GENOMIC DNA]</scope>
    <source>
        <strain evidence="2 3">Q31a</strain>
    </source>
</reference>
<evidence type="ECO:0000313" key="2">
    <source>
        <dbReference type="EMBL" id="QDV23777.1"/>
    </source>
</evidence>
<dbReference type="RefSeq" id="WP_145076945.1">
    <property type="nucleotide sequence ID" value="NZ_CP036298.1"/>
</dbReference>
<accession>A0A518G5A4</accession>
<protein>
    <recommendedName>
        <fullName evidence="1">DUF58 domain-containing protein</fullName>
    </recommendedName>
</protein>
<dbReference type="PANTHER" id="PTHR34351">
    <property type="entry name" value="SLR1927 PROTEIN-RELATED"/>
    <property type="match status" value="1"/>
</dbReference>